<comment type="caution">
    <text evidence="3">The sequence shown here is derived from an EMBL/GenBank/DDBJ whole genome shotgun (WGS) entry which is preliminary data.</text>
</comment>
<keyword evidence="1 3" id="KW-0560">Oxidoreductase</keyword>
<dbReference type="PANTHER" id="PTHR43244">
    <property type="match status" value="1"/>
</dbReference>
<dbReference type="AlphaFoldDB" id="A0A6N9YLP8"/>
<sequence length="321" mass="35173">MTEYGYHASHEQLGPETLLETVRLAEKAGLDQAMCSDHFAPWSKRQGHSGQAWVWLGAAMATTSLRMGVVSAPGDRYHPAVLAQSAATMARMFPARFWLALGSGQALNEHVTGRGWPDKATRNKRLAECAHVMRALLAGETVSHDGLVRVDRARLWSLPEQPPPILGAAVTPPSAADVAVWSDGLITINQVGDAQADTLRAYRDAGGTGPGVLQVHLSWANDHATALEIACDQWREPILGGDVDWELTLPEHFEGAGRFIDADTVESFVRVSLDLDEHADWLRHQAELGFDRIMIHHVGKDQRPFIEAFGEHVLPQLRTSP</sequence>
<dbReference type="InterPro" id="IPR019945">
    <property type="entry name" value="F420_G6P_DH-rel"/>
</dbReference>
<organism evidence="3 4">
    <name type="scientific">Phytoactinopolyspora alkaliphila</name>
    <dbReference type="NCBI Taxonomy" id="1783498"/>
    <lineage>
        <taxon>Bacteria</taxon>
        <taxon>Bacillati</taxon>
        <taxon>Actinomycetota</taxon>
        <taxon>Actinomycetes</taxon>
        <taxon>Jiangellales</taxon>
        <taxon>Jiangellaceae</taxon>
        <taxon>Phytoactinopolyspora</taxon>
    </lineage>
</organism>
<evidence type="ECO:0000259" key="2">
    <source>
        <dbReference type="Pfam" id="PF00296"/>
    </source>
</evidence>
<dbReference type="InterPro" id="IPR050564">
    <property type="entry name" value="F420-G6PD/mer"/>
</dbReference>
<dbReference type="NCBIfam" id="TIGR03885">
    <property type="entry name" value="flavin_revert"/>
    <property type="match status" value="1"/>
</dbReference>
<feature type="domain" description="Luciferase-like" evidence="2">
    <location>
        <begin position="13"/>
        <end position="292"/>
    </location>
</feature>
<keyword evidence="4" id="KW-1185">Reference proteome</keyword>
<dbReference type="InterPro" id="IPR011251">
    <property type="entry name" value="Luciferase-like_dom"/>
</dbReference>
<accession>A0A6N9YLP8</accession>
<dbReference type="Proteomes" id="UP000469185">
    <property type="component" value="Unassembled WGS sequence"/>
</dbReference>
<name>A0A6N9YLP8_9ACTN</name>
<evidence type="ECO:0000313" key="4">
    <source>
        <dbReference type="Proteomes" id="UP000469185"/>
    </source>
</evidence>
<evidence type="ECO:0000256" key="1">
    <source>
        <dbReference type="ARBA" id="ARBA00023002"/>
    </source>
</evidence>
<dbReference type="PANTHER" id="PTHR43244:SF1">
    <property type="entry name" value="5,10-METHYLENETETRAHYDROMETHANOPTERIN REDUCTASE"/>
    <property type="match status" value="1"/>
</dbReference>
<protein>
    <submittedName>
        <fullName evidence="3">TIGR03885 family FMN-dependent LLM class oxidoreductase</fullName>
        <ecNumber evidence="3">1.-.-.-</ecNumber>
    </submittedName>
</protein>
<evidence type="ECO:0000313" key="3">
    <source>
        <dbReference type="EMBL" id="NED95904.1"/>
    </source>
</evidence>
<gene>
    <name evidence="3" type="ORF">G1H11_11340</name>
</gene>
<dbReference type="Pfam" id="PF00296">
    <property type="entry name" value="Bac_luciferase"/>
    <property type="match status" value="1"/>
</dbReference>
<dbReference type="RefSeq" id="WP_163818665.1">
    <property type="nucleotide sequence ID" value="NZ_JAAGOB010000005.1"/>
</dbReference>
<dbReference type="EMBL" id="JAAGOB010000005">
    <property type="protein sequence ID" value="NED95904.1"/>
    <property type="molecule type" value="Genomic_DNA"/>
</dbReference>
<dbReference type="InterPro" id="IPR036661">
    <property type="entry name" value="Luciferase-like_sf"/>
</dbReference>
<dbReference type="Gene3D" id="3.20.20.30">
    <property type="entry name" value="Luciferase-like domain"/>
    <property type="match status" value="1"/>
</dbReference>
<dbReference type="InterPro" id="IPR023907">
    <property type="entry name" value="Non-F420_Flavin_OxRdtase"/>
</dbReference>
<dbReference type="GO" id="GO:0016705">
    <property type="term" value="F:oxidoreductase activity, acting on paired donors, with incorporation or reduction of molecular oxygen"/>
    <property type="evidence" value="ECO:0007669"/>
    <property type="project" value="InterPro"/>
</dbReference>
<dbReference type="SUPFAM" id="SSF51679">
    <property type="entry name" value="Bacterial luciferase-like"/>
    <property type="match status" value="1"/>
</dbReference>
<dbReference type="EC" id="1.-.-.-" evidence="3"/>
<dbReference type="CDD" id="cd01097">
    <property type="entry name" value="Tetrahydromethanopterin_reductase"/>
    <property type="match status" value="1"/>
</dbReference>
<dbReference type="NCBIfam" id="TIGR03557">
    <property type="entry name" value="F420_G6P_family"/>
    <property type="match status" value="1"/>
</dbReference>
<reference evidence="3 4" key="1">
    <citation type="submission" date="2020-02" db="EMBL/GenBank/DDBJ databases">
        <authorList>
            <person name="Li X.-J."/>
            <person name="Feng X.-M."/>
        </authorList>
    </citation>
    <scope>NUCLEOTIDE SEQUENCE [LARGE SCALE GENOMIC DNA]</scope>
    <source>
        <strain evidence="3 4">CGMCC 4.7225</strain>
    </source>
</reference>
<proteinExistence type="predicted"/>